<dbReference type="SUPFAM" id="SSF50630">
    <property type="entry name" value="Acid proteases"/>
    <property type="match status" value="1"/>
</dbReference>
<reference evidence="6 7" key="1">
    <citation type="submission" date="2024-03" db="EMBL/GenBank/DDBJ databases">
        <title>A high-quality draft genome sequence of Diaporthe vaccinii, a causative agent of upright dieback and viscid rot disease in cranberry plants.</title>
        <authorList>
            <person name="Sarrasin M."/>
            <person name="Lang B.F."/>
            <person name="Burger G."/>
        </authorList>
    </citation>
    <scope>NUCLEOTIDE SEQUENCE [LARGE SCALE GENOMIC DNA]</scope>
    <source>
        <strain evidence="6 7">IS7</strain>
    </source>
</reference>
<dbReference type="InterPro" id="IPR001969">
    <property type="entry name" value="Aspartic_peptidase_AS"/>
</dbReference>
<dbReference type="Pfam" id="PF00026">
    <property type="entry name" value="Asp"/>
    <property type="match status" value="1"/>
</dbReference>
<evidence type="ECO:0000256" key="3">
    <source>
        <dbReference type="RuleBase" id="RU000454"/>
    </source>
</evidence>
<comment type="caution">
    <text evidence="6">The sequence shown here is derived from an EMBL/GenBank/DDBJ whole genome shotgun (WGS) entry which is preliminary data.</text>
</comment>
<keyword evidence="4" id="KW-0732">Signal</keyword>
<gene>
    <name evidence="6" type="ORF">FJTKL_11817</name>
</gene>
<evidence type="ECO:0000313" key="7">
    <source>
        <dbReference type="Proteomes" id="UP001600888"/>
    </source>
</evidence>
<dbReference type="EMBL" id="JBAWTH010000059">
    <property type="protein sequence ID" value="KAL2281160.1"/>
    <property type="molecule type" value="Genomic_DNA"/>
</dbReference>
<name>A0ABR4EFI6_9PEZI</name>
<dbReference type="CDD" id="cd05471">
    <property type="entry name" value="pepsin_like"/>
    <property type="match status" value="1"/>
</dbReference>
<dbReference type="PANTHER" id="PTHR47966">
    <property type="entry name" value="BETA-SITE APP-CLEAVING ENZYME, ISOFORM A-RELATED"/>
    <property type="match status" value="1"/>
</dbReference>
<dbReference type="InterPro" id="IPR001461">
    <property type="entry name" value="Aspartic_peptidase_A1"/>
</dbReference>
<evidence type="ECO:0000256" key="2">
    <source>
        <dbReference type="ARBA" id="ARBA00022750"/>
    </source>
</evidence>
<sequence>MKIIELLSAAVLIATPPLARAAVRPSSGQLFRKQQGGGVINAPLTDHTRNDGKTETDLQWFAKVSVGTPPQEFNVLIDTGSSTLLLPASNCTTCGQQTLFDFSKSSTFSWTPTPFTELGFGTGGDTIPVSDPVRASCAIVTDAVGIQGSTASNYEFLLCDQQGPAFSSQGEIDGILGLPVEASEEKGLEWALYEAGLLANPLFGIYTPPGQITGGQLTLGGLDDTKYDGTLTYVDLDHELSLLKQNWVMDIQTIYVNGEQLQITANTSTTKTGYPRALSILDTGTAHVQAPTYQVAKDIYATISREIYQIDPVGTWGALCSDLEAITSDVTFLFGYDGSTQANVTIPSKSLNLGPYPGIDGICQAAITNWRYGQVNGDGRGVWVIGSPLLKQYYTAWNGRDLQVGFAPLKAPPVSEVPHNCRRRKTL</sequence>
<feature type="domain" description="Peptidase A1" evidence="5">
    <location>
        <begin position="60"/>
        <end position="407"/>
    </location>
</feature>
<evidence type="ECO:0000259" key="5">
    <source>
        <dbReference type="PROSITE" id="PS51767"/>
    </source>
</evidence>
<evidence type="ECO:0000313" key="6">
    <source>
        <dbReference type="EMBL" id="KAL2281160.1"/>
    </source>
</evidence>
<keyword evidence="3" id="KW-0378">Hydrolase</keyword>
<dbReference type="InterPro" id="IPR033121">
    <property type="entry name" value="PEPTIDASE_A1"/>
</dbReference>
<dbReference type="PROSITE" id="PS51767">
    <property type="entry name" value="PEPTIDASE_A1"/>
    <property type="match status" value="1"/>
</dbReference>
<dbReference type="InterPro" id="IPR034164">
    <property type="entry name" value="Pepsin-like_dom"/>
</dbReference>
<accession>A0ABR4EFI6</accession>
<keyword evidence="2 3" id="KW-0064">Aspartyl protease</keyword>
<keyword evidence="3" id="KW-0645">Protease</keyword>
<dbReference type="Gene3D" id="2.40.70.10">
    <property type="entry name" value="Acid Proteases"/>
    <property type="match status" value="2"/>
</dbReference>
<dbReference type="PRINTS" id="PR00792">
    <property type="entry name" value="PEPSIN"/>
</dbReference>
<proteinExistence type="inferred from homology"/>
<dbReference type="PANTHER" id="PTHR47966:SF51">
    <property type="entry name" value="BETA-SITE APP-CLEAVING ENZYME, ISOFORM A-RELATED"/>
    <property type="match status" value="1"/>
</dbReference>
<dbReference type="Proteomes" id="UP001600888">
    <property type="component" value="Unassembled WGS sequence"/>
</dbReference>
<evidence type="ECO:0000256" key="4">
    <source>
        <dbReference type="SAM" id="SignalP"/>
    </source>
</evidence>
<comment type="similarity">
    <text evidence="1 3">Belongs to the peptidase A1 family.</text>
</comment>
<organism evidence="6 7">
    <name type="scientific">Diaporthe vaccinii</name>
    <dbReference type="NCBI Taxonomy" id="105482"/>
    <lineage>
        <taxon>Eukaryota</taxon>
        <taxon>Fungi</taxon>
        <taxon>Dikarya</taxon>
        <taxon>Ascomycota</taxon>
        <taxon>Pezizomycotina</taxon>
        <taxon>Sordariomycetes</taxon>
        <taxon>Sordariomycetidae</taxon>
        <taxon>Diaporthales</taxon>
        <taxon>Diaporthaceae</taxon>
        <taxon>Diaporthe</taxon>
        <taxon>Diaporthe eres species complex</taxon>
    </lineage>
</organism>
<dbReference type="InterPro" id="IPR021109">
    <property type="entry name" value="Peptidase_aspartic_dom_sf"/>
</dbReference>
<dbReference type="PROSITE" id="PS00141">
    <property type="entry name" value="ASP_PROTEASE"/>
    <property type="match status" value="1"/>
</dbReference>
<protein>
    <recommendedName>
        <fullName evidence="5">Peptidase A1 domain-containing protein</fullName>
    </recommendedName>
</protein>
<feature type="signal peptide" evidence="4">
    <location>
        <begin position="1"/>
        <end position="21"/>
    </location>
</feature>
<evidence type="ECO:0000256" key="1">
    <source>
        <dbReference type="ARBA" id="ARBA00007447"/>
    </source>
</evidence>
<keyword evidence="7" id="KW-1185">Reference proteome</keyword>
<feature type="chain" id="PRO_5047049902" description="Peptidase A1 domain-containing protein" evidence="4">
    <location>
        <begin position="22"/>
        <end position="427"/>
    </location>
</feature>